<organism evidence="3 4">
    <name type="scientific">Ornatilinea apprima</name>
    <dbReference type="NCBI Taxonomy" id="1134406"/>
    <lineage>
        <taxon>Bacteria</taxon>
        <taxon>Bacillati</taxon>
        <taxon>Chloroflexota</taxon>
        <taxon>Anaerolineae</taxon>
        <taxon>Anaerolineales</taxon>
        <taxon>Anaerolineaceae</taxon>
        <taxon>Ornatilinea</taxon>
    </lineage>
</organism>
<keyword evidence="1" id="KW-0472">Membrane</keyword>
<feature type="transmembrane region" description="Helical" evidence="1">
    <location>
        <begin position="37"/>
        <end position="63"/>
    </location>
</feature>
<proteinExistence type="predicted"/>
<name>A0A0P6XK20_9CHLR</name>
<feature type="transmembrane region" description="Helical" evidence="1">
    <location>
        <begin position="94"/>
        <end position="115"/>
    </location>
</feature>
<keyword evidence="4" id="KW-1185">Reference proteome</keyword>
<comment type="caution">
    <text evidence="3">The sequence shown here is derived from an EMBL/GenBank/DDBJ whole genome shotgun (WGS) entry which is preliminary data.</text>
</comment>
<dbReference type="STRING" id="1134406.ADN00_01325"/>
<dbReference type="EMBL" id="LGCL01000004">
    <property type="protein sequence ID" value="KPL80519.1"/>
    <property type="molecule type" value="Genomic_DNA"/>
</dbReference>
<keyword evidence="1" id="KW-1133">Transmembrane helix</keyword>
<dbReference type="Pfam" id="PF24709">
    <property type="entry name" value="DUF7670"/>
    <property type="match status" value="1"/>
</dbReference>
<keyword evidence="1" id="KW-0812">Transmembrane</keyword>
<accession>A0A0P6XK20</accession>
<feature type="transmembrane region" description="Helical" evidence="1">
    <location>
        <begin position="70"/>
        <end position="88"/>
    </location>
</feature>
<protein>
    <recommendedName>
        <fullName evidence="2">DUF7670 domain-containing protein</fullName>
    </recommendedName>
</protein>
<dbReference type="InterPro" id="IPR056087">
    <property type="entry name" value="DUF7670"/>
</dbReference>
<evidence type="ECO:0000259" key="2">
    <source>
        <dbReference type="Pfam" id="PF24709"/>
    </source>
</evidence>
<gene>
    <name evidence="3" type="ORF">ADN00_01325</name>
</gene>
<evidence type="ECO:0000256" key="1">
    <source>
        <dbReference type="SAM" id="Phobius"/>
    </source>
</evidence>
<feature type="transmembrane region" description="Helical" evidence="1">
    <location>
        <begin position="12"/>
        <end position="31"/>
    </location>
</feature>
<evidence type="ECO:0000313" key="4">
    <source>
        <dbReference type="Proteomes" id="UP000050417"/>
    </source>
</evidence>
<dbReference type="RefSeq" id="WP_075061161.1">
    <property type="nucleotide sequence ID" value="NZ_LGCL01000004.1"/>
</dbReference>
<sequence length="123" mass="13635">MKQVNWIEITRWSARLVSVLLLVLTLVIFFGEGLPAFAALTATEILMMLFFGLMAAGLVWAWWHPIAGGALTLLAFLFFAGVNLVSSGSLPGGWVFPLFPLNGALHLVYGFQLYCCRRFENQP</sequence>
<feature type="domain" description="DUF7670" evidence="2">
    <location>
        <begin position="5"/>
        <end position="111"/>
    </location>
</feature>
<reference evidence="3 4" key="1">
    <citation type="submission" date="2015-07" db="EMBL/GenBank/DDBJ databases">
        <title>Genome sequence of Ornatilinea apprima DSM 23815.</title>
        <authorList>
            <person name="Hemp J."/>
            <person name="Ward L.M."/>
            <person name="Pace L.A."/>
            <person name="Fischer W.W."/>
        </authorList>
    </citation>
    <scope>NUCLEOTIDE SEQUENCE [LARGE SCALE GENOMIC DNA]</scope>
    <source>
        <strain evidence="3 4">P3M-1</strain>
    </source>
</reference>
<dbReference type="Proteomes" id="UP000050417">
    <property type="component" value="Unassembled WGS sequence"/>
</dbReference>
<dbReference type="AlphaFoldDB" id="A0A0P6XK20"/>
<evidence type="ECO:0000313" key="3">
    <source>
        <dbReference type="EMBL" id="KPL80519.1"/>
    </source>
</evidence>